<accession>A0AAD5X0U6</accession>
<evidence type="ECO:0000313" key="1">
    <source>
        <dbReference type="EMBL" id="KAJ3050167.1"/>
    </source>
</evidence>
<dbReference type="EMBL" id="JADGJD010000546">
    <property type="protein sequence ID" value="KAJ3050167.1"/>
    <property type="molecule type" value="Genomic_DNA"/>
</dbReference>
<sequence length="227" mass="25508">MNYFEAYKESSGNAMHKMELPLLQAHATHTSQQTAREEHQARTLEMELPLIPRMREEKPVTASILKPTLQSTDAAALYSPSGTELYDVLERFGGLIPQVMSPAAEQTVPSGSQKTLFDVVNVPLDAYESAHDLKCEIEDAMRDRETAEEMMDLMYPAHHSGSETGQHLRLAHGNRKRSLYPLEMGRTFSTFMNFIINEPNFAEVPIFSQGGDPELGLKYAARSFNED</sequence>
<proteinExistence type="predicted"/>
<evidence type="ECO:0000313" key="2">
    <source>
        <dbReference type="Proteomes" id="UP001212841"/>
    </source>
</evidence>
<dbReference type="Proteomes" id="UP001212841">
    <property type="component" value="Unassembled WGS sequence"/>
</dbReference>
<gene>
    <name evidence="1" type="ORF">HK097_008851</name>
</gene>
<comment type="caution">
    <text evidence="1">The sequence shown here is derived from an EMBL/GenBank/DDBJ whole genome shotgun (WGS) entry which is preliminary data.</text>
</comment>
<organism evidence="1 2">
    <name type="scientific">Rhizophlyctis rosea</name>
    <dbReference type="NCBI Taxonomy" id="64517"/>
    <lineage>
        <taxon>Eukaryota</taxon>
        <taxon>Fungi</taxon>
        <taxon>Fungi incertae sedis</taxon>
        <taxon>Chytridiomycota</taxon>
        <taxon>Chytridiomycota incertae sedis</taxon>
        <taxon>Chytridiomycetes</taxon>
        <taxon>Rhizophlyctidales</taxon>
        <taxon>Rhizophlyctidaceae</taxon>
        <taxon>Rhizophlyctis</taxon>
    </lineage>
</organism>
<reference evidence="1" key="1">
    <citation type="submission" date="2020-05" db="EMBL/GenBank/DDBJ databases">
        <title>Phylogenomic resolution of chytrid fungi.</title>
        <authorList>
            <person name="Stajich J.E."/>
            <person name="Amses K."/>
            <person name="Simmons R."/>
            <person name="Seto K."/>
            <person name="Myers J."/>
            <person name="Bonds A."/>
            <person name="Quandt C.A."/>
            <person name="Barry K."/>
            <person name="Liu P."/>
            <person name="Grigoriev I."/>
            <person name="Longcore J.E."/>
            <person name="James T.Y."/>
        </authorList>
    </citation>
    <scope>NUCLEOTIDE SEQUENCE</scope>
    <source>
        <strain evidence="1">JEL0318</strain>
    </source>
</reference>
<name>A0AAD5X0U6_9FUNG</name>
<protein>
    <submittedName>
        <fullName evidence="1">Uncharacterized protein</fullName>
    </submittedName>
</protein>
<keyword evidence="2" id="KW-1185">Reference proteome</keyword>
<dbReference type="AlphaFoldDB" id="A0AAD5X0U6"/>